<keyword evidence="2" id="KW-0732">Signal</keyword>
<feature type="signal peptide" evidence="2">
    <location>
        <begin position="1"/>
        <end position="19"/>
    </location>
</feature>
<proteinExistence type="predicted"/>
<protein>
    <submittedName>
        <fullName evidence="3">Uncharacterized protein</fullName>
    </submittedName>
</protein>
<keyword evidence="1" id="KW-0812">Transmembrane</keyword>
<feature type="transmembrane region" description="Helical" evidence="1">
    <location>
        <begin position="43"/>
        <end position="61"/>
    </location>
</feature>
<keyword evidence="1" id="KW-0472">Membrane</keyword>
<dbReference type="RefSeq" id="WP_130335584.1">
    <property type="nucleotide sequence ID" value="NZ_SHLD01000001.1"/>
</dbReference>
<dbReference type="AlphaFoldDB" id="A0A4Q8BEG7"/>
<evidence type="ECO:0000313" key="4">
    <source>
        <dbReference type="Proteomes" id="UP000294114"/>
    </source>
</evidence>
<sequence>MRWLPVAVWWLFWSSAGVAAIAAPDQDRLITFSAAHGPGTLDLIGATALLVGALGPWSYLWRGRAVLRGSGKRVTACLTFALGLGVGLLLASVFGDVGAWWAVGTGLLTLVQAAAFAAIARDRATA</sequence>
<feature type="transmembrane region" description="Helical" evidence="1">
    <location>
        <begin position="100"/>
        <end position="120"/>
    </location>
</feature>
<evidence type="ECO:0000256" key="1">
    <source>
        <dbReference type="SAM" id="Phobius"/>
    </source>
</evidence>
<feature type="chain" id="PRO_5039676012" evidence="2">
    <location>
        <begin position="20"/>
        <end position="126"/>
    </location>
</feature>
<keyword evidence="4" id="KW-1185">Reference proteome</keyword>
<dbReference type="EMBL" id="SHLD01000001">
    <property type="protein sequence ID" value="RZU75529.1"/>
    <property type="molecule type" value="Genomic_DNA"/>
</dbReference>
<comment type="caution">
    <text evidence="3">The sequence shown here is derived from an EMBL/GenBank/DDBJ whole genome shotgun (WGS) entry which is preliminary data.</text>
</comment>
<evidence type="ECO:0000256" key="2">
    <source>
        <dbReference type="SAM" id="SignalP"/>
    </source>
</evidence>
<feature type="transmembrane region" description="Helical" evidence="1">
    <location>
        <begin position="73"/>
        <end position="94"/>
    </location>
</feature>
<gene>
    <name evidence="3" type="ORF">EV384_4076</name>
</gene>
<dbReference type="Proteomes" id="UP000294114">
    <property type="component" value="Unassembled WGS sequence"/>
</dbReference>
<reference evidence="3 4" key="1">
    <citation type="submission" date="2019-02" db="EMBL/GenBank/DDBJ databases">
        <title>Sequencing the genomes of 1000 actinobacteria strains.</title>
        <authorList>
            <person name="Klenk H.-P."/>
        </authorList>
    </citation>
    <scope>NUCLEOTIDE SEQUENCE [LARGE SCALE GENOMIC DNA]</scope>
    <source>
        <strain evidence="3 4">DSM 45612</strain>
    </source>
</reference>
<accession>A0A4Q8BEG7</accession>
<organism evidence="3 4">
    <name type="scientific">Micromonospora kangleipakensis</name>
    <dbReference type="NCBI Taxonomy" id="1077942"/>
    <lineage>
        <taxon>Bacteria</taxon>
        <taxon>Bacillati</taxon>
        <taxon>Actinomycetota</taxon>
        <taxon>Actinomycetes</taxon>
        <taxon>Micromonosporales</taxon>
        <taxon>Micromonosporaceae</taxon>
        <taxon>Micromonospora</taxon>
    </lineage>
</organism>
<name>A0A4Q8BEG7_9ACTN</name>
<evidence type="ECO:0000313" key="3">
    <source>
        <dbReference type="EMBL" id="RZU75529.1"/>
    </source>
</evidence>
<keyword evidence="1" id="KW-1133">Transmembrane helix</keyword>